<comment type="caution">
    <text evidence="1">The sequence shown here is derived from an EMBL/GenBank/DDBJ whole genome shotgun (WGS) entry which is preliminary data.</text>
</comment>
<proteinExistence type="predicted"/>
<protein>
    <submittedName>
        <fullName evidence="1">Uncharacterized protein</fullName>
    </submittedName>
</protein>
<evidence type="ECO:0000313" key="1">
    <source>
        <dbReference type="EMBL" id="TCD26935.1"/>
    </source>
</evidence>
<reference evidence="1 2" key="1">
    <citation type="submission" date="2019-02" db="EMBL/GenBank/DDBJ databases">
        <title>Pedobacter sp. RP-3-21 sp. nov., isolated from Arctic soil.</title>
        <authorList>
            <person name="Dahal R.H."/>
        </authorList>
    </citation>
    <scope>NUCLEOTIDE SEQUENCE [LARGE SCALE GENOMIC DNA]</scope>
    <source>
        <strain evidence="1 2">RP-3-21</strain>
    </source>
</reference>
<gene>
    <name evidence="1" type="ORF">EZ456_10405</name>
</gene>
<dbReference type="Pfam" id="PF18762">
    <property type="entry name" value="Kinase-PolyVal"/>
    <property type="match status" value="1"/>
</dbReference>
<accession>A0A4R0PZE3</accession>
<evidence type="ECO:0000313" key="2">
    <source>
        <dbReference type="Proteomes" id="UP000293925"/>
    </source>
</evidence>
<name>A0A4R0PZE3_9SPHI</name>
<organism evidence="1 2">
    <name type="scientific">Pedobacter psychrodurus</name>
    <dbReference type="NCBI Taxonomy" id="2530456"/>
    <lineage>
        <taxon>Bacteria</taxon>
        <taxon>Pseudomonadati</taxon>
        <taxon>Bacteroidota</taxon>
        <taxon>Sphingobacteriia</taxon>
        <taxon>Sphingobacteriales</taxon>
        <taxon>Sphingobacteriaceae</taxon>
        <taxon>Pedobacter</taxon>
    </lineage>
</organism>
<dbReference type="OrthoDB" id="1079625at2"/>
<dbReference type="AlphaFoldDB" id="A0A4R0PZE3"/>
<dbReference type="RefSeq" id="WP_131529880.1">
    <property type="nucleotide sequence ID" value="NZ_SJSO01000007.1"/>
</dbReference>
<dbReference type="InterPro" id="IPR041055">
    <property type="entry name" value="Kinase-PolyVal"/>
</dbReference>
<sequence>MKSIKNELQNIIIGDGSVGPTSKLEKVQNFLGTNEKASFRTEKQKYLKSEEAICLTDFAFKEKLFFVEEISEDNFISAGAEQRVYRFDDFYIIKINDSIFYEYWLDYFNSLLIHNYFFSATAYDFLGFKFIDNTFYAVVKQEFIMSTEITDLNTVKQFLSYNNFSNSRNNDYINSDLGIIFEDLHDENVLSKNGILYFIDTIFYLTKGFYSSNI</sequence>
<dbReference type="EMBL" id="SJSO01000007">
    <property type="protein sequence ID" value="TCD26935.1"/>
    <property type="molecule type" value="Genomic_DNA"/>
</dbReference>
<dbReference type="Proteomes" id="UP000293925">
    <property type="component" value="Unassembled WGS sequence"/>
</dbReference>
<keyword evidence="2" id="KW-1185">Reference proteome</keyword>